<proteinExistence type="predicted"/>
<reference evidence="1" key="2">
    <citation type="submission" date="2018-04" db="EMBL/GenBank/DDBJ databases">
        <title>OnivRS2 (Oryza nivara Reference Sequence Version 2).</title>
        <authorList>
            <person name="Zhang J."/>
            <person name="Kudrna D."/>
            <person name="Lee S."/>
            <person name="Talag J."/>
            <person name="Rajasekar S."/>
            <person name="Welchert J."/>
            <person name="Hsing Y.-I."/>
            <person name="Wing R.A."/>
        </authorList>
    </citation>
    <scope>NUCLEOTIDE SEQUENCE [LARGE SCALE GENOMIC DNA]</scope>
    <source>
        <strain evidence="1">SL10</strain>
    </source>
</reference>
<evidence type="ECO:0000313" key="2">
    <source>
        <dbReference type="Proteomes" id="UP000006591"/>
    </source>
</evidence>
<organism evidence="1">
    <name type="scientific">Oryza nivara</name>
    <name type="common">Indian wild rice</name>
    <name type="synonym">Oryza sativa f. spontanea</name>
    <dbReference type="NCBI Taxonomy" id="4536"/>
    <lineage>
        <taxon>Eukaryota</taxon>
        <taxon>Viridiplantae</taxon>
        <taxon>Streptophyta</taxon>
        <taxon>Embryophyta</taxon>
        <taxon>Tracheophyta</taxon>
        <taxon>Spermatophyta</taxon>
        <taxon>Magnoliopsida</taxon>
        <taxon>Liliopsida</taxon>
        <taxon>Poales</taxon>
        <taxon>Poaceae</taxon>
        <taxon>BOP clade</taxon>
        <taxon>Oryzoideae</taxon>
        <taxon>Oryzeae</taxon>
        <taxon>Oryzinae</taxon>
        <taxon>Oryza</taxon>
    </lineage>
</organism>
<protein>
    <submittedName>
        <fullName evidence="1">Uncharacterized protein</fullName>
    </submittedName>
</protein>
<dbReference type="AlphaFoldDB" id="A0A0E0G4X8"/>
<dbReference type="HOGENOM" id="CLU_2945705_0_0_1"/>
<reference evidence="1" key="1">
    <citation type="submission" date="2015-04" db="UniProtKB">
        <authorList>
            <consortium name="EnsemblPlants"/>
        </authorList>
    </citation>
    <scope>IDENTIFICATION</scope>
    <source>
        <strain evidence="1">SL10</strain>
    </source>
</reference>
<sequence>MSFPGIKIKDILYLAKVYARRYRYGSKTMTINKLKGCQAQNEKHLFKWNEGVASNFQGAS</sequence>
<dbReference type="EnsemblPlants" id="ONIVA02G13550.1">
    <property type="protein sequence ID" value="ONIVA02G13550.1"/>
    <property type="gene ID" value="ONIVA02G13550"/>
</dbReference>
<keyword evidence="2" id="KW-1185">Reference proteome</keyword>
<name>A0A0E0G4X8_ORYNI</name>
<dbReference type="Gramene" id="ONIVA02G13550.1">
    <property type="protein sequence ID" value="ONIVA02G13550.1"/>
    <property type="gene ID" value="ONIVA02G13550"/>
</dbReference>
<dbReference type="Proteomes" id="UP000006591">
    <property type="component" value="Chromosome 2"/>
</dbReference>
<evidence type="ECO:0000313" key="1">
    <source>
        <dbReference type="EnsemblPlants" id="ONIVA02G13550.1"/>
    </source>
</evidence>
<accession>A0A0E0G4X8</accession>